<sequence length="274" mass="29674">MADKTFFISWELWQKMTFVLAGAIVVVFIVGLIKSWWTGRMMKKQEKLDAEKRARSEELRKSGISTKRGHDVPFGVRALQSGIEVEGIWICDPKSESSSNLLAGMESDSQRNGGQRYSDYDDGKMPSAKAAHSPNGSISQRPADAASIHSGRSIPLHTFSPRRPASRPSSSRSAVAPDVNEDTLRRLEGRSTPVASSLRNLSHGSTGSVSGDTVAQSDSQTNGSNLLDVPRRSPQGSVRSLQQKQSQSDLPAPNPTFGPGELHYNRGSGSNCHA</sequence>
<dbReference type="PANTHER" id="PTHR40623:SF2">
    <property type="entry name" value="INTEGRAL MEMBRANE PROTEIN"/>
    <property type="match status" value="1"/>
</dbReference>
<dbReference type="PANTHER" id="PTHR40623">
    <property type="entry name" value="INTEGRAL MEMBRANE PROTEIN"/>
    <property type="match status" value="1"/>
</dbReference>
<protein>
    <submittedName>
        <fullName evidence="3">Uncharacterized protein</fullName>
    </submittedName>
</protein>
<proteinExistence type="predicted"/>
<dbReference type="KEGG" id="cthr:CTHT_0009780"/>
<dbReference type="HOGENOM" id="CLU_056232_0_0_1"/>
<keyword evidence="2" id="KW-0472">Membrane</keyword>
<keyword evidence="2" id="KW-1133">Transmembrane helix</keyword>
<dbReference type="GeneID" id="18255016"/>
<accession>G0S0E9</accession>
<feature type="transmembrane region" description="Helical" evidence="2">
    <location>
        <begin position="16"/>
        <end position="37"/>
    </location>
</feature>
<reference evidence="3 4" key="1">
    <citation type="journal article" date="2011" name="Cell">
        <title>Insight into structure and assembly of the nuclear pore complex by utilizing the genome of a eukaryotic thermophile.</title>
        <authorList>
            <person name="Amlacher S."/>
            <person name="Sarges P."/>
            <person name="Flemming D."/>
            <person name="van Noort V."/>
            <person name="Kunze R."/>
            <person name="Devos D.P."/>
            <person name="Arumugam M."/>
            <person name="Bork P."/>
            <person name="Hurt E."/>
        </authorList>
    </citation>
    <scope>NUCLEOTIDE SEQUENCE [LARGE SCALE GENOMIC DNA]</scope>
    <source>
        <strain evidence="4">DSM 1495 / CBS 144.50 / IMI 039719</strain>
    </source>
</reference>
<dbReference type="EMBL" id="GL988037">
    <property type="protein sequence ID" value="EGS23310.1"/>
    <property type="molecule type" value="Genomic_DNA"/>
</dbReference>
<dbReference type="STRING" id="759272.G0S0E9"/>
<dbReference type="OrthoDB" id="5426165at2759"/>
<keyword evidence="4" id="KW-1185">Reference proteome</keyword>
<feature type="compositionally biased region" description="Low complexity" evidence="1">
    <location>
        <begin position="161"/>
        <end position="177"/>
    </location>
</feature>
<name>G0S0E9_CHATD</name>
<dbReference type="eggNOG" id="ENOG502S92A">
    <property type="taxonomic scope" value="Eukaryota"/>
</dbReference>
<evidence type="ECO:0000313" key="4">
    <source>
        <dbReference type="Proteomes" id="UP000008066"/>
    </source>
</evidence>
<feature type="region of interest" description="Disordered" evidence="1">
    <location>
        <begin position="100"/>
        <end position="274"/>
    </location>
</feature>
<evidence type="ECO:0000256" key="2">
    <source>
        <dbReference type="SAM" id="Phobius"/>
    </source>
</evidence>
<feature type="compositionally biased region" description="Polar residues" evidence="1">
    <location>
        <begin position="193"/>
        <end position="225"/>
    </location>
</feature>
<evidence type="ECO:0000313" key="3">
    <source>
        <dbReference type="EMBL" id="EGS23310.1"/>
    </source>
</evidence>
<organism evidence="4">
    <name type="scientific">Chaetomium thermophilum (strain DSM 1495 / CBS 144.50 / IMI 039719)</name>
    <name type="common">Thermochaetoides thermophila</name>
    <dbReference type="NCBI Taxonomy" id="759272"/>
    <lineage>
        <taxon>Eukaryota</taxon>
        <taxon>Fungi</taxon>
        <taxon>Dikarya</taxon>
        <taxon>Ascomycota</taxon>
        <taxon>Pezizomycotina</taxon>
        <taxon>Sordariomycetes</taxon>
        <taxon>Sordariomycetidae</taxon>
        <taxon>Sordariales</taxon>
        <taxon>Chaetomiaceae</taxon>
        <taxon>Thermochaetoides</taxon>
    </lineage>
</organism>
<gene>
    <name evidence="3" type="ORF">CTHT_0009780</name>
</gene>
<evidence type="ECO:0000256" key="1">
    <source>
        <dbReference type="SAM" id="MobiDB-lite"/>
    </source>
</evidence>
<dbReference type="Proteomes" id="UP000008066">
    <property type="component" value="Unassembled WGS sequence"/>
</dbReference>
<keyword evidence="2" id="KW-0812">Transmembrane</keyword>
<dbReference type="RefSeq" id="XP_006691501.1">
    <property type="nucleotide sequence ID" value="XM_006691438.1"/>
</dbReference>
<feature type="compositionally biased region" description="Polar residues" evidence="1">
    <location>
        <begin position="234"/>
        <end position="249"/>
    </location>
</feature>
<dbReference type="AlphaFoldDB" id="G0S0E9"/>